<dbReference type="EnsemblPlants" id="LPERR09G06940.1">
    <property type="protein sequence ID" value="LPERR09G06940.1"/>
    <property type="gene ID" value="LPERR09G06940"/>
</dbReference>
<evidence type="ECO:0000256" key="2">
    <source>
        <dbReference type="ARBA" id="ARBA00023125"/>
    </source>
</evidence>
<reference evidence="6" key="3">
    <citation type="submission" date="2015-04" db="UniProtKB">
        <authorList>
            <consortium name="EnsemblPlants"/>
        </authorList>
    </citation>
    <scope>IDENTIFICATION</scope>
</reference>
<dbReference type="Gene3D" id="2.170.150.80">
    <property type="entry name" value="NAC domain"/>
    <property type="match status" value="1"/>
</dbReference>
<evidence type="ECO:0000313" key="6">
    <source>
        <dbReference type="EnsemblPlants" id="LPERR09G06940.1"/>
    </source>
</evidence>
<dbReference type="eggNOG" id="ENOG502QR2M">
    <property type="taxonomic scope" value="Eukaryota"/>
</dbReference>
<keyword evidence="7" id="KW-1185">Reference proteome</keyword>
<dbReference type="PANTHER" id="PTHR31744:SF74">
    <property type="entry name" value="OS08G0433500 PROTEIN"/>
    <property type="match status" value="1"/>
</dbReference>
<proteinExistence type="predicted"/>
<dbReference type="PROSITE" id="PS51005">
    <property type="entry name" value="NAC"/>
    <property type="match status" value="1"/>
</dbReference>
<reference evidence="7" key="2">
    <citation type="submission" date="2013-12" db="EMBL/GenBank/DDBJ databases">
        <authorList>
            <person name="Yu Y."/>
            <person name="Lee S."/>
            <person name="de Baynast K."/>
            <person name="Wissotski M."/>
            <person name="Liu L."/>
            <person name="Talag J."/>
            <person name="Goicoechea J."/>
            <person name="Angelova A."/>
            <person name="Jetty R."/>
            <person name="Kudrna D."/>
            <person name="Golser W."/>
            <person name="Rivera L."/>
            <person name="Zhang J."/>
            <person name="Wing R."/>
        </authorList>
    </citation>
    <scope>NUCLEOTIDE SEQUENCE</scope>
</reference>
<protein>
    <recommendedName>
        <fullName evidence="5">NAC domain-containing protein</fullName>
    </recommendedName>
</protein>
<dbReference type="GO" id="GO:0006355">
    <property type="term" value="P:regulation of DNA-templated transcription"/>
    <property type="evidence" value="ECO:0007669"/>
    <property type="project" value="InterPro"/>
</dbReference>
<dbReference type="InterPro" id="IPR036093">
    <property type="entry name" value="NAC_dom_sf"/>
</dbReference>
<keyword evidence="1" id="KW-0805">Transcription regulation</keyword>
<evidence type="ECO:0000259" key="5">
    <source>
        <dbReference type="PROSITE" id="PS51005"/>
    </source>
</evidence>
<evidence type="ECO:0000256" key="3">
    <source>
        <dbReference type="ARBA" id="ARBA00023163"/>
    </source>
</evidence>
<keyword evidence="3" id="KW-0804">Transcription</keyword>
<dbReference type="Proteomes" id="UP000032180">
    <property type="component" value="Chromosome 9"/>
</dbReference>
<keyword evidence="4" id="KW-0539">Nucleus</keyword>
<evidence type="ECO:0000256" key="4">
    <source>
        <dbReference type="ARBA" id="ARBA00023242"/>
    </source>
</evidence>
<keyword evidence="2" id="KW-0238">DNA-binding</keyword>
<evidence type="ECO:0000256" key="1">
    <source>
        <dbReference type="ARBA" id="ARBA00023015"/>
    </source>
</evidence>
<accession>A0A0D9XDN0</accession>
<feature type="domain" description="NAC" evidence="5">
    <location>
        <begin position="12"/>
        <end position="188"/>
    </location>
</feature>
<organism evidence="6 7">
    <name type="scientific">Leersia perrieri</name>
    <dbReference type="NCBI Taxonomy" id="77586"/>
    <lineage>
        <taxon>Eukaryota</taxon>
        <taxon>Viridiplantae</taxon>
        <taxon>Streptophyta</taxon>
        <taxon>Embryophyta</taxon>
        <taxon>Tracheophyta</taxon>
        <taxon>Spermatophyta</taxon>
        <taxon>Magnoliopsida</taxon>
        <taxon>Liliopsida</taxon>
        <taxon>Poales</taxon>
        <taxon>Poaceae</taxon>
        <taxon>BOP clade</taxon>
        <taxon>Oryzoideae</taxon>
        <taxon>Oryzeae</taxon>
        <taxon>Oryzinae</taxon>
        <taxon>Leersia</taxon>
    </lineage>
</organism>
<dbReference type="STRING" id="77586.A0A0D9XDN0"/>
<dbReference type="Pfam" id="PF02365">
    <property type="entry name" value="NAM"/>
    <property type="match status" value="1"/>
</dbReference>
<dbReference type="InterPro" id="IPR003441">
    <property type="entry name" value="NAC-dom"/>
</dbReference>
<dbReference type="GO" id="GO:0003677">
    <property type="term" value="F:DNA binding"/>
    <property type="evidence" value="ECO:0007669"/>
    <property type="project" value="UniProtKB-KW"/>
</dbReference>
<dbReference type="HOGENOM" id="CLU_071166_0_0_1"/>
<sequence length="282" mass="30700">MAGDCHASPSPLPPGFRFRPTDGELVAHYLTRKTADAAFTSAAIRDADIYAVEPWDLLPPLPPPPRQSAAAEERCGYFFCARRLRWPSGVRTSRATAAGYWKSTGRDKAVVVLDAAGGGGREVGVKKTLVFYRGRAPRGEKTSWVMHEYRLLHDGGAGDGVVSSSPTTATTLTGGARSEWVICRVFDRKTTTSGNNNGKDQHHLRPCDDHHLGSSPAPAFCDDGSGHARSSFTSANNAMAPRDHLININMGDGYEEELLMNYSSSAFHLPELLEYESFLFDL</sequence>
<dbReference type="Gramene" id="LPERR09G06940.1">
    <property type="protein sequence ID" value="LPERR09G06940.1"/>
    <property type="gene ID" value="LPERR09G06940"/>
</dbReference>
<dbReference type="PANTHER" id="PTHR31744">
    <property type="entry name" value="PROTEIN CUP-SHAPED COTYLEDON 2-RELATED"/>
    <property type="match status" value="1"/>
</dbReference>
<dbReference type="SUPFAM" id="SSF101941">
    <property type="entry name" value="NAC domain"/>
    <property type="match status" value="1"/>
</dbReference>
<dbReference type="AlphaFoldDB" id="A0A0D9XDN0"/>
<evidence type="ECO:0000313" key="7">
    <source>
        <dbReference type="Proteomes" id="UP000032180"/>
    </source>
</evidence>
<reference evidence="6 7" key="1">
    <citation type="submission" date="2012-08" db="EMBL/GenBank/DDBJ databases">
        <title>Oryza genome evolution.</title>
        <authorList>
            <person name="Wing R.A."/>
        </authorList>
    </citation>
    <scope>NUCLEOTIDE SEQUENCE</scope>
</reference>
<name>A0A0D9XDN0_9ORYZ</name>